<comment type="caution">
    <text evidence="1">The sequence shown here is derived from an EMBL/GenBank/DDBJ whole genome shotgun (WGS) entry which is preliminary data.</text>
</comment>
<accession>A0ACC2JJK5</accession>
<gene>
    <name evidence="1" type="ORF">O1611_g6249</name>
</gene>
<proteinExistence type="predicted"/>
<dbReference type="Proteomes" id="UP001153332">
    <property type="component" value="Unassembled WGS sequence"/>
</dbReference>
<name>A0ACC2JJK5_9PEZI</name>
<sequence length="179" mass="19966">MPSSGIKDTLAPSMCKNSPSPASPVFAKIAIDAKTNRPVPGNQLQRLAPMLSCTTAHEALSRRMVKGDLVGFDPDVSDGTKIPLTCRRRSAVDAATRHNEKYIKNINKIAQVTKWVRRNVRTEEACNNLYETTRSTTRGFIDVGFISLQSFPFPVYVPPEIMGLYKYRLQEHSNLRSLA</sequence>
<protein>
    <submittedName>
        <fullName evidence="1">Uncharacterized protein</fullName>
    </submittedName>
</protein>
<evidence type="ECO:0000313" key="2">
    <source>
        <dbReference type="Proteomes" id="UP001153332"/>
    </source>
</evidence>
<evidence type="ECO:0000313" key="1">
    <source>
        <dbReference type="EMBL" id="KAJ8127388.1"/>
    </source>
</evidence>
<keyword evidence="2" id="KW-1185">Reference proteome</keyword>
<reference evidence="1" key="1">
    <citation type="submission" date="2022-12" db="EMBL/GenBank/DDBJ databases">
        <title>Genome Sequence of Lasiodiplodia mahajangana.</title>
        <authorList>
            <person name="Buettner E."/>
        </authorList>
    </citation>
    <scope>NUCLEOTIDE SEQUENCE</scope>
    <source>
        <strain evidence="1">VT137</strain>
    </source>
</reference>
<dbReference type="EMBL" id="JAPUUL010001444">
    <property type="protein sequence ID" value="KAJ8127388.1"/>
    <property type="molecule type" value="Genomic_DNA"/>
</dbReference>
<organism evidence="1 2">
    <name type="scientific">Lasiodiplodia mahajangana</name>
    <dbReference type="NCBI Taxonomy" id="1108764"/>
    <lineage>
        <taxon>Eukaryota</taxon>
        <taxon>Fungi</taxon>
        <taxon>Dikarya</taxon>
        <taxon>Ascomycota</taxon>
        <taxon>Pezizomycotina</taxon>
        <taxon>Dothideomycetes</taxon>
        <taxon>Dothideomycetes incertae sedis</taxon>
        <taxon>Botryosphaeriales</taxon>
        <taxon>Botryosphaeriaceae</taxon>
        <taxon>Lasiodiplodia</taxon>
    </lineage>
</organism>